<dbReference type="InterPro" id="IPR050534">
    <property type="entry name" value="Coronavir_polyprotein_1ab"/>
</dbReference>
<dbReference type="NCBIfam" id="TIGR03491">
    <property type="entry name" value="TM0106 family RecB-like putative nuclease"/>
    <property type="match status" value="1"/>
</dbReference>
<gene>
    <name evidence="7" type="ORF">IGS68_00795</name>
</gene>
<accession>A0ABX7BBN6</accession>
<feature type="domain" description="DNA2/NAM7 helicase-like C-terminal" evidence="5">
    <location>
        <begin position="909"/>
        <end position="1088"/>
    </location>
</feature>
<evidence type="ECO:0000259" key="6">
    <source>
        <dbReference type="Pfam" id="PF13482"/>
    </source>
</evidence>
<protein>
    <submittedName>
        <fullName evidence="7">TM0106 family RecB-like putative nuclease</fullName>
    </submittedName>
</protein>
<dbReference type="CDD" id="cd18808">
    <property type="entry name" value="SF1_C_Upf1"/>
    <property type="match status" value="1"/>
</dbReference>
<evidence type="ECO:0000256" key="4">
    <source>
        <dbReference type="ARBA" id="ARBA00022840"/>
    </source>
</evidence>
<dbReference type="Proteomes" id="UP000595197">
    <property type="component" value="Chromosome"/>
</dbReference>
<dbReference type="Pfam" id="PF13482">
    <property type="entry name" value="RNase_H_2"/>
    <property type="match status" value="1"/>
</dbReference>
<keyword evidence="1" id="KW-0547">Nucleotide-binding</keyword>
<dbReference type="EMBL" id="CP067420">
    <property type="protein sequence ID" value="QQP89852.1"/>
    <property type="molecule type" value="Genomic_DNA"/>
</dbReference>
<evidence type="ECO:0000313" key="8">
    <source>
        <dbReference type="Proteomes" id="UP000595197"/>
    </source>
</evidence>
<evidence type="ECO:0000256" key="2">
    <source>
        <dbReference type="ARBA" id="ARBA00022801"/>
    </source>
</evidence>
<name>A0ABX7BBN6_9PROT</name>
<evidence type="ECO:0000256" key="3">
    <source>
        <dbReference type="ARBA" id="ARBA00022806"/>
    </source>
</evidence>
<dbReference type="InterPro" id="IPR041679">
    <property type="entry name" value="DNA2/NAM7-like_C"/>
</dbReference>
<dbReference type="InterPro" id="IPR038720">
    <property type="entry name" value="YprB_RNase_H-like_dom"/>
</dbReference>
<dbReference type="PANTHER" id="PTHR43788">
    <property type="entry name" value="DNA2/NAM7 HELICASE FAMILY MEMBER"/>
    <property type="match status" value="1"/>
</dbReference>
<dbReference type="PANTHER" id="PTHR43788:SF8">
    <property type="entry name" value="DNA-BINDING PROTEIN SMUBP-2"/>
    <property type="match status" value="1"/>
</dbReference>
<organism evidence="7 8">
    <name type="scientific">Skermanella cutis</name>
    <dbReference type="NCBI Taxonomy" id="2775420"/>
    <lineage>
        <taxon>Bacteria</taxon>
        <taxon>Pseudomonadati</taxon>
        <taxon>Pseudomonadota</taxon>
        <taxon>Alphaproteobacteria</taxon>
        <taxon>Rhodospirillales</taxon>
        <taxon>Azospirillaceae</taxon>
        <taxon>Skermanella</taxon>
    </lineage>
</organism>
<keyword evidence="4" id="KW-0067">ATP-binding</keyword>
<dbReference type="Gene3D" id="3.40.50.300">
    <property type="entry name" value="P-loop containing nucleotide triphosphate hydrolases"/>
    <property type="match status" value="2"/>
</dbReference>
<evidence type="ECO:0000259" key="5">
    <source>
        <dbReference type="Pfam" id="PF13087"/>
    </source>
</evidence>
<dbReference type="InterPro" id="IPR019993">
    <property type="entry name" value="RecB_nuclease_TM0106_put"/>
</dbReference>
<keyword evidence="8" id="KW-1185">Reference proteome</keyword>
<sequence length="1142" mass="123224">MRRYRGNILLSAGDLVTFVGCRHASALDRRALDEDLERTADDAALRLLQERGIEHERAFRDDLVRRGLRVVEIPAGPDLAERVRLTLAALRSGADVVYQGALLDGGWHGFADFLIRTDDGVAGGYGYEVADTKLARTAKPRHVVQLAVYTELLARVAGATPRLMRVRLGSGEEAVVPFLDVAAYVRHARARLEDFLSGGTPAGTTAEPCAQCDVCHWRGTCLDAWDGADHLSLVANIRRTQIRRLSAAGIGTVAALAALPETAAVPGMTEEALRRLRSQAALQVSVRGRDDRRWEPLPAGPGRGFGRLPAPTAHDLFFDMEGDPLYPGGLEYLFGVQAGDTATGRFHAFWGHDRAGEKRAFEAFMDFAEDHLARHPDAFIYHYNHYEVTALKRLAMSHGSREAALDGMLRRHRFVDLYAVVREAIRTSEPGYSLKNIERFYLGPRGGDVANAADSIVAYEEWRRGGDDSLLRRIEDYNAVDCRSTAGLRDWLVSIRPAGLGWFDAEPDGADAAALERQRAAEAERQALDALLLGGAPDGELPVRRLIADLAEFHRRAQKPDWWALFDRQTRAEDELVDDAECLGALILDGRPAPAGRSLLYTYRFPPQDTKLRAGAKPTVAATGRPAGTIESLDLRGGTVVIRRGTRQEPLPSDLCLGPPLPVEDTVLRAAIRRFAGSVAAGDGRFAALEAILRREPPRLAGRAPGAPVVAAGSGLLEGSVAAIAALDGSYLVVQGPPGTGKTYTASHAILDLLRRGRRVGVSSNSHKAINNLLAAVERLAADTGFTFRGVKKSAPDDGSALNGRLIEDVFNNAEVDDAIDAGARLVAGTAWLLARPELEGRIDTLFVDEAGQVSLANLVAMGTSASNIVLVGDQMQLSQPVQGTHPGGSGAGVLEHLLGGRATVPPDRGVFLDASHRMHPAVCGWVSETIYDGRLNAAPGTAFQVLELGPGAHPALAPAGVRFVPAAHEGRTQRSPEEAELVRSVWTSLMGQRYRDRHGRIHAFGPDNVLVVAPYNVQVNHLAEILPSGARVGTVDRFQGQEAEVVIVSMTTSSGDDLPRDIEFLFSRNRLNVALSRARSLAVVVASPRLLEVQCATIEQMRLVNTLCRAYEWSLGLDPAQARRRAALPDPLRGEALAAAG</sequence>
<keyword evidence="2" id="KW-0378">Hydrolase</keyword>
<dbReference type="InterPro" id="IPR012337">
    <property type="entry name" value="RNaseH-like_sf"/>
</dbReference>
<proteinExistence type="predicted"/>
<evidence type="ECO:0000256" key="1">
    <source>
        <dbReference type="ARBA" id="ARBA00022741"/>
    </source>
</evidence>
<dbReference type="Pfam" id="PF13604">
    <property type="entry name" value="AAA_30"/>
    <property type="match status" value="1"/>
</dbReference>
<feature type="domain" description="YprB ribonuclease H-like" evidence="6">
    <location>
        <begin position="316"/>
        <end position="493"/>
    </location>
</feature>
<evidence type="ECO:0000313" key="7">
    <source>
        <dbReference type="EMBL" id="QQP89852.1"/>
    </source>
</evidence>
<dbReference type="InterPro" id="IPR047187">
    <property type="entry name" value="SF1_C_Upf1"/>
</dbReference>
<dbReference type="RefSeq" id="WP_201076602.1">
    <property type="nucleotide sequence ID" value="NZ_CP067420.1"/>
</dbReference>
<dbReference type="InterPro" id="IPR027417">
    <property type="entry name" value="P-loop_NTPase"/>
</dbReference>
<dbReference type="SUPFAM" id="SSF52540">
    <property type="entry name" value="P-loop containing nucleoside triphosphate hydrolases"/>
    <property type="match status" value="1"/>
</dbReference>
<dbReference type="SUPFAM" id="SSF53098">
    <property type="entry name" value="Ribonuclease H-like"/>
    <property type="match status" value="1"/>
</dbReference>
<reference evidence="7" key="1">
    <citation type="submission" date="2021-02" db="EMBL/GenBank/DDBJ databases">
        <title>Skermanella TT6 skin isolate.</title>
        <authorList>
            <person name="Lee K."/>
            <person name="Ganzorig M."/>
        </authorList>
    </citation>
    <scope>NUCLEOTIDE SEQUENCE</scope>
    <source>
        <strain evidence="7">TT6</strain>
    </source>
</reference>
<dbReference type="Pfam" id="PF13087">
    <property type="entry name" value="AAA_12"/>
    <property type="match status" value="1"/>
</dbReference>
<keyword evidence="3" id="KW-0347">Helicase</keyword>
<dbReference type="CDD" id="cd17934">
    <property type="entry name" value="DEXXQc_Upf1-like"/>
    <property type="match status" value="1"/>
</dbReference>